<organism evidence="1 2">
    <name type="scientific">Uncinocarpus reesii (strain UAMH 1704)</name>
    <dbReference type="NCBI Taxonomy" id="336963"/>
    <lineage>
        <taxon>Eukaryota</taxon>
        <taxon>Fungi</taxon>
        <taxon>Dikarya</taxon>
        <taxon>Ascomycota</taxon>
        <taxon>Pezizomycotina</taxon>
        <taxon>Eurotiomycetes</taxon>
        <taxon>Eurotiomycetidae</taxon>
        <taxon>Onygenales</taxon>
        <taxon>Onygenaceae</taxon>
        <taxon>Uncinocarpus</taxon>
    </lineage>
</organism>
<dbReference type="SUPFAM" id="SSF53474">
    <property type="entry name" value="alpha/beta-Hydrolases"/>
    <property type="match status" value="1"/>
</dbReference>
<reference evidence="2" key="1">
    <citation type="journal article" date="2009" name="Genome Res.">
        <title>Comparative genomic analyses of the human fungal pathogens Coccidioides and their relatives.</title>
        <authorList>
            <person name="Sharpton T.J."/>
            <person name="Stajich J.E."/>
            <person name="Rounsley S.D."/>
            <person name="Gardner M.J."/>
            <person name="Wortman J.R."/>
            <person name="Jordar V.S."/>
            <person name="Maiti R."/>
            <person name="Kodira C.D."/>
            <person name="Neafsey D.E."/>
            <person name="Zeng Q."/>
            <person name="Hung C.-Y."/>
            <person name="McMahan C."/>
            <person name="Muszewska A."/>
            <person name="Grynberg M."/>
            <person name="Mandel M.A."/>
            <person name="Kellner E.M."/>
            <person name="Barker B.M."/>
            <person name="Galgiani J.N."/>
            <person name="Orbach M.J."/>
            <person name="Kirkland T.N."/>
            <person name="Cole G.T."/>
            <person name="Henn M.R."/>
            <person name="Birren B.W."/>
            <person name="Taylor J.W."/>
        </authorList>
    </citation>
    <scope>NUCLEOTIDE SEQUENCE [LARGE SCALE GENOMIC DNA]</scope>
    <source>
        <strain evidence="2">UAMH 1704</strain>
    </source>
</reference>
<dbReference type="VEuPathDB" id="FungiDB:UREG_02723"/>
<dbReference type="GeneID" id="8437508"/>
<dbReference type="eggNOG" id="ENOG502RXN2">
    <property type="taxonomic scope" value="Eukaryota"/>
</dbReference>
<name>C4JHN7_UNCRE</name>
<dbReference type="RefSeq" id="XP_002543207.1">
    <property type="nucleotide sequence ID" value="XM_002543161.1"/>
</dbReference>
<dbReference type="PANTHER" id="PTHR42103:SF2">
    <property type="entry name" value="AB HYDROLASE-1 DOMAIN-CONTAINING PROTEIN"/>
    <property type="match status" value="1"/>
</dbReference>
<keyword evidence="2" id="KW-1185">Reference proteome</keyword>
<dbReference type="InParanoid" id="C4JHN7"/>
<sequence>MSFFTPDRGLTTTVDGVSVTGLQAKEALTRHSSLAIYGNTDPFTAVRKLRKWSQELSSMPNSQFRFLEINGAGHFWREDGTESLMRNAIRGYI</sequence>
<dbReference type="HOGENOM" id="CLU_2401318_0_0_1"/>
<dbReference type="OrthoDB" id="10260961at2759"/>
<evidence type="ECO:0000313" key="1">
    <source>
        <dbReference type="EMBL" id="EEP77874.1"/>
    </source>
</evidence>
<evidence type="ECO:0000313" key="2">
    <source>
        <dbReference type="Proteomes" id="UP000002058"/>
    </source>
</evidence>
<dbReference type="PANTHER" id="PTHR42103">
    <property type="entry name" value="ALPHA/BETA-HYDROLASES SUPERFAMILY PROTEIN"/>
    <property type="match status" value="1"/>
</dbReference>
<accession>C4JHN7</accession>
<dbReference type="KEGG" id="ure:UREG_02723"/>
<protein>
    <submittedName>
        <fullName evidence="1">Uncharacterized protein</fullName>
    </submittedName>
</protein>
<dbReference type="Gene3D" id="3.40.50.1820">
    <property type="entry name" value="alpha/beta hydrolase"/>
    <property type="match status" value="1"/>
</dbReference>
<proteinExistence type="predicted"/>
<dbReference type="AlphaFoldDB" id="C4JHN7"/>
<dbReference type="STRING" id="336963.C4JHN7"/>
<dbReference type="InterPro" id="IPR029058">
    <property type="entry name" value="AB_hydrolase_fold"/>
</dbReference>
<dbReference type="Proteomes" id="UP000002058">
    <property type="component" value="Unassembled WGS sequence"/>
</dbReference>
<gene>
    <name evidence="1" type="ORF">UREG_02723</name>
</gene>
<dbReference type="EMBL" id="CH476615">
    <property type="protein sequence ID" value="EEP77874.1"/>
    <property type="molecule type" value="Genomic_DNA"/>
</dbReference>